<reference evidence="4" key="1">
    <citation type="submission" date="2023-10" db="EMBL/GenBank/DDBJ databases">
        <title>Genome assembly of Pristionchus species.</title>
        <authorList>
            <person name="Yoshida K."/>
            <person name="Sommer R.J."/>
        </authorList>
    </citation>
    <scope>NUCLEOTIDE SEQUENCE</scope>
    <source>
        <strain evidence="4">RS0144</strain>
    </source>
</reference>
<accession>A0AAV5SBB5</accession>
<feature type="domain" description="CUB" evidence="3">
    <location>
        <begin position="86"/>
        <end position="213"/>
    </location>
</feature>
<dbReference type="EMBL" id="BTSX01000001">
    <property type="protein sequence ID" value="GMS80059.1"/>
    <property type="molecule type" value="Genomic_DNA"/>
</dbReference>
<dbReference type="CDD" id="cd00041">
    <property type="entry name" value="CUB"/>
    <property type="match status" value="1"/>
</dbReference>
<keyword evidence="1 2" id="KW-1015">Disulfide bond</keyword>
<dbReference type="Gene3D" id="2.60.120.290">
    <property type="entry name" value="Spermadhesin, CUB domain"/>
    <property type="match status" value="2"/>
</dbReference>
<evidence type="ECO:0000256" key="2">
    <source>
        <dbReference type="PROSITE-ProRule" id="PRU00059"/>
    </source>
</evidence>
<sequence length="213" mass="24106">RVSLTISLLDDLASSDDNNFCGMFANNALNIYDGNTVSDANLIRRFCSRLSGDTGITSSDNSLIVEYKQGITRPVFGFFAHFRTECNGLVFTDFSGSIQSPGYPNPVGERRYCKWTIRVSPGSQIKIFFHHFEMEKKLNTYSQCDENTLTIKKEHLGEALYKNLTGTSISRLSNIFCNANKPVQITSEGNEIEITFSSSKREKNHFWLTWTTH</sequence>
<dbReference type="PANTHER" id="PTHR46908">
    <property type="entry name" value="CUBILIN-LIKE PROTEIN"/>
    <property type="match status" value="1"/>
</dbReference>
<evidence type="ECO:0000313" key="5">
    <source>
        <dbReference type="Proteomes" id="UP001432027"/>
    </source>
</evidence>
<feature type="disulfide bond" evidence="2">
    <location>
        <begin position="86"/>
        <end position="113"/>
    </location>
</feature>
<evidence type="ECO:0000259" key="3">
    <source>
        <dbReference type="PROSITE" id="PS01180"/>
    </source>
</evidence>
<dbReference type="AlphaFoldDB" id="A0AAV5SBB5"/>
<dbReference type="PANTHER" id="PTHR46908:SF4">
    <property type="entry name" value="TUMOR NECROSIS FACTOR-INDUCIBLE GENE 6 PROTEIN"/>
    <property type="match status" value="1"/>
</dbReference>
<feature type="non-terminal residue" evidence="4">
    <location>
        <position position="1"/>
    </location>
</feature>
<dbReference type="PROSITE" id="PS01180">
    <property type="entry name" value="CUB"/>
    <property type="match status" value="2"/>
</dbReference>
<gene>
    <name evidence="4" type="ORF">PENTCL1PPCAC_2234</name>
</gene>
<protein>
    <recommendedName>
        <fullName evidence="3">CUB domain-containing protein</fullName>
    </recommendedName>
</protein>
<feature type="domain" description="CUB" evidence="3">
    <location>
        <begin position="1"/>
        <end position="85"/>
    </location>
</feature>
<dbReference type="Pfam" id="PF00431">
    <property type="entry name" value="CUB"/>
    <property type="match status" value="1"/>
</dbReference>
<dbReference type="Proteomes" id="UP001432027">
    <property type="component" value="Unassembled WGS sequence"/>
</dbReference>
<organism evidence="4 5">
    <name type="scientific">Pristionchus entomophagus</name>
    <dbReference type="NCBI Taxonomy" id="358040"/>
    <lineage>
        <taxon>Eukaryota</taxon>
        <taxon>Metazoa</taxon>
        <taxon>Ecdysozoa</taxon>
        <taxon>Nematoda</taxon>
        <taxon>Chromadorea</taxon>
        <taxon>Rhabditida</taxon>
        <taxon>Rhabditina</taxon>
        <taxon>Diplogasteromorpha</taxon>
        <taxon>Diplogasteroidea</taxon>
        <taxon>Neodiplogasteridae</taxon>
        <taxon>Pristionchus</taxon>
    </lineage>
</organism>
<dbReference type="InterPro" id="IPR000859">
    <property type="entry name" value="CUB_dom"/>
</dbReference>
<evidence type="ECO:0000256" key="1">
    <source>
        <dbReference type="ARBA" id="ARBA00023157"/>
    </source>
</evidence>
<dbReference type="InterPro" id="IPR035914">
    <property type="entry name" value="Sperma_CUB_dom_sf"/>
</dbReference>
<comment type="caution">
    <text evidence="2">Lacks conserved residue(s) required for the propagation of feature annotation.</text>
</comment>
<name>A0AAV5SBB5_9BILA</name>
<dbReference type="SUPFAM" id="SSF49854">
    <property type="entry name" value="Spermadhesin, CUB domain"/>
    <property type="match status" value="2"/>
</dbReference>
<evidence type="ECO:0000313" key="4">
    <source>
        <dbReference type="EMBL" id="GMS80059.1"/>
    </source>
</evidence>
<dbReference type="SMART" id="SM00042">
    <property type="entry name" value="CUB"/>
    <property type="match status" value="1"/>
</dbReference>
<keyword evidence="5" id="KW-1185">Reference proteome</keyword>
<comment type="caution">
    <text evidence="4">The sequence shown here is derived from an EMBL/GenBank/DDBJ whole genome shotgun (WGS) entry which is preliminary data.</text>
</comment>
<feature type="non-terminal residue" evidence="4">
    <location>
        <position position="213"/>
    </location>
</feature>
<dbReference type="InterPro" id="IPR052129">
    <property type="entry name" value="Spermadhesin-Link_domain"/>
</dbReference>
<proteinExistence type="predicted"/>